<dbReference type="GO" id="GO:0034727">
    <property type="term" value="P:piecemeal microautophagy of the nucleus"/>
    <property type="evidence" value="ECO:0007669"/>
    <property type="project" value="TreeGrafter"/>
</dbReference>
<feature type="domain" description="Autophagy protein ATG17-like" evidence="11">
    <location>
        <begin position="183"/>
        <end position="512"/>
    </location>
</feature>
<comment type="subcellular location">
    <subcellularLocation>
        <location evidence="9">Preautophagosomal structure membrane</location>
        <topology evidence="9">Peripheral membrane protein</topology>
    </subcellularLocation>
    <subcellularLocation>
        <location evidence="1 9">Vacuole membrane</location>
        <topology evidence="1 9">Peripheral membrane protein</topology>
    </subcellularLocation>
    <text evidence="9">During pexophagy, accumulates in the vacuolar membrane region, where the peroxisomes contact the vacuole.</text>
</comment>
<proteinExistence type="inferred from homology"/>
<gene>
    <name evidence="13" type="ORF">DAKH74_050110</name>
</gene>
<dbReference type="GO" id="GO:0061709">
    <property type="term" value="P:reticulophagy"/>
    <property type="evidence" value="ECO:0007669"/>
    <property type="project" value="TreeGrafter"/>
</dbReference>
<dbReference type="GO" id="GO:1903599">
    <property type="term" value="P:positive regulation of autophagy of mitochondrion"/>
    <property type="evidence" value="ECO:0007669"/>
    <property type="project" value="UniProtKB-UniRule"/>
</dbReference>
<comment type="subunit">
    <text evidence="9">Homodimer.</text>
</comment>
<sequence>MQGTRELINSNDTRIINGITGKCISINIRYFLTFEDLKSFITAKWGIPREQLLILLPYGSRLKSSIFESYLAFDNENSNTSEDSHPQPSGSIQREFVVYDRRLFSSLNLPVALSQTVKSIHSPDDQIEENNANLLPPALLSIISDTHLITELSLIKPVESPLIGLAFGKDDPDLLQNIGTALTTNLGWVSALVIDVHYMEHQIKDLSSDISRIIQCLFTAEQYLKTYSSEVEELYNSNVLFLQQLNKMKTDSKWQDTYDNILSKLDVLEGQRIQQFVDKGKLMNDLQKINNLDSQVNSQLIAVKTDIDKNFDYRDIILENIQATERNFDPRTKDYKLEEAMLVRFNELIDEIKDKSHEFLEEDINDKSDSNNFQAINDSLDGYFKGTVRTLHTISQALYSKVEEFLQLKNELQLNCITILGQVSYSQVSILQVKKSLLNECNSKLKTYQSIITHFTQVEDIPLIYGLHLIEVYRRKVWIEKISAEYYHFMNAAWNASDSELNVRKTWKRFYGVVSDVFDSQENADKQLSQVTSMFLKREQLPDLSTSALPVYEQQINDSYKDVENYVISLKHTSINRDIIEILKERWDEVESFRKACSVQVLRDYGSQGNEIEYYRKRVQKLEDLLHNHILGDRMGWPFRILPVSQDFNSRGISTITFLPDSKPLAHTKSSSAKRIIDVEKTSNKESQEEREILLKTISSHKAQITDLEVEIKTYKETLRHLNNELLTLTTDTEDSKKVHIEKELSSKAQISSLVKENARLLRDTETLRAQLVTSKDKENEHLKLEKEAQTTWSCKEKELINTIKDLNEKLDSRDRNIADHYANENAVQVGCQTDDRLAACDSIGIQTDPTDFTPQRAEVPVVNSDLKLSDEEFHYDKSGDGSRTDVHSTQASTDEARDIMCELDSSTKDLFNVFRKNIYILENIGLLLTIDKAPKTHDHIDLTYNDILENKLVIRRVKGLKRSTAKSLLQSSSYSSNEDTKRDSIYSIQSPVFKTIDRLYSEIINGKCDEIEKADNQLRCLIEYVYSKELYERSVIRRFSDVEILAKKLSKEVKSNDLTIKSLTDERIAVHGFKVGDMALFLPMKEDALLESIYRIPSLNSSLSSVDLSSPQRSKVITAEDLVKDKPKINDIKRITTATYKRPWAAFTTSDSEMRYFYSGNSSFPVGEWFLGKITSMERCVVSAQQLDDLKHNPYKLCEGTVWFRIDADIVATGYA</sequence>
<keyword evidence="5 9" id="KW-0926">Vacuole</keyword>
<dbReference type="InterPro" id="IPR019460">
    <property type="entry name" value="Atg11_C"/>
</dbReference>
<dbReference type="Pfam" id="PF04108">
    <property type="entry name" value="ATG17_like"/>
    <property type="match status" value="1"/>
</dbReference>
<organism evidence="13 14">
    <name type="scientific">Maudiozyma humilis</name>
    <name type="common">Sour dough yeast</name>
    <name type="synonym">Kazachstania humilis</name>
    <dbReference type="NCBI Taxonomy" id="51915"/>
    <lineage>
        <taxon>Eukaryota</taxon>
        <taxon>Fungi</taxon>
        <taxon>Dikarya</taxon>
        <taxon>Ascomycota</taxon>
        <taxon>Saccharomycotina</taxon>
        <taxon>Saccharomycetes</taxon>
        <taxon>Saccharomycetales</taxon>
        <taxon>Saccharomycetaceae</taxon>
        <taxon>Maudiozyma</taxon>
    </lineage>
</organism>
<evidence type="ECO:0000313" key="14">
    <source>
        <dbReference type="Proteomes" id="UP001377567"/>
    </source>
</evidence>
<dbReference type="AlphaFoldDB" id="A0AAV5S3F1"/>
<evidence type="ECO:0000256" key="5">
    <source>
        <dbReference type="ARBA" id="ARBA00022554"/>
    </source>
</evidence>
<dbReference type="GO" id="GO:0034045">
    <property type="term" value="C:phagophore assembly site membrane"/>
    <property type="evidence" value="ECO:0007669"/>
    <property type="project" value="UniProtKB-SubCell"/>
</dbReference>
<dbReference type="Pfam" id="PF10377">
    <property type="entry name" value="ATG11"/>
    <property type="match status" value="1"/>
</dbReference>
<reference evidence="13 14" key="1">
    <citation type="journal article" date="2023" name="Elife">
        <title>Identification of key yeast species and microbe-microbe interactions impacting larval growth of Drosophila in the wild.</title>
        <authorList>
            <person name="Mure A."/>
            <person name="Sugiura Y."/>
            <person name="Maeda R."/>
            <person name="Honda K."/>
            <person name="Sakurai N."/>
            <person name="Takahashi Y."/>
            <person name="Watada M."/>
            <person name="Katoh T."/>
            <person name="Gotoh A."/>
            <person name="Gotoh Y."/>
            <person name="Taniguchi I."/>
            <person name="Nakamura K."/>
            <person name="Hayashi T."/>
            <person name="Katayama T."/>
            <person name="Uemura T."/>
            <person name="Hattori Y."/>
        </authorList>
    </citation>
    <scope>NUCLEOTIDE SEQUENCE [LARGE SCALE GENOMIC DNA]</scope>
    <source>
        <strain evidence="13 14">KH-74</strain>
    </source>
</reference>
<keyword evidence="7 9" id="KW-0072">Autophagy</keyword>
<evidence type="ECO:0000256" key="3">
    <source>
        <dbReference type="ARBA" id="ARBA00013804"/>
    </source>
</evidence>
<dbReference type="Proteomes" id="UP001377567">
    <property type="component" value="Unassembled WGS sequence"/>
</dbReference>
<keyword evidence="8 10" id="KW-0175">Coiled coil</keyword>
<comment type="caution">
    <text evidence="13">The sequence shown here is derived from an EMBL/GenBank/DDBJ whole genome shotgun (WGS) entry which is preliminary data.</text>
</comment>
<feature type="coiled-coil region" evidence="10">
    <location>
        <begin position="684"/>
        <end position="732"/>
    </location>
</feature>
<evidence type="ECO:0000256" key="2">
    <source>
        <dbReference type="ARBA" id="ARBA00009729"/>
    </source>
</evidence>
<accession>A0AAV5S3F1</accession>
<keyword evidence="14" id="KW-1185">Reference proteome</keyword>
<dbReference type="InterPro" id="IPR045326">
    <property type="entry name" value="ATG17-like_dom"/>
</dbReference>
<feature type="domain" description="Autophagy-related protein 11 C-terminal" evidence="12">
    <location>
        <begin position="1034"/>
        <end position="1210"/>
    </location>
</feature>
<evidence type="ECO:0000259" key="11">
    <source>
        <dbReference type="Pfam" id="PF04108"/>
    </source>
</evidence>
<evidence type="ECO:0000256" key="1">
    <source>
        <dbReference type="ARBA" id="ARBA00004148"/>
    </source>
</evidence>
<keyword evidence="6 9" id="KW-0653">Protein transport</keyword>
<comment type="function">
    <text evidence="9">Involved in cytoplasm to vacuole transport (Cvt), pexophagy, mitophagy and nucleophagy. Recruits mitochondria for their selective degradation via autophagy (mitophagy) during starvation. Works as scaffold proteins that recruit ATG proteins to the pre-autophagosome (PAS), the site of vesicle/autophagosome formation. Required for the Cvt vesicles completion.</text>
</comment>
<evidence type="ECO:0000259" key="12">
    <source>
        <dbReference type="Pfam" id="PF10377"/>
    </source>
</evidence>
<dbReference type="GO" id="GO:0000422">
    <property type="term" value="P:autophagy of mitochondrion"/>
    <property type="evidence" value="ECO:0007669"/>
    <property type="project" value="TreeGrafter"/>
</dbReference>
<evidence type="ECO:0000256" key="7">
    <source>
        <dbReference type="ARBA" id="ARBA00023006"/>
    </source>
</evidence>
<dbReference type="GO" id="GO:0060090">
    <property type="term" value="F:molecular adaptor activity"/>
    <property type="evidence" value="ECO:0007669"/>
    <property type="project" value="TreeGrafter"/>
</dbReference>
<evidence type="ECO:0000256" key="9">
    <source>
        <dbReference type="RuleBase" id="RU367075"/>
    </source>
</evidence>
<dbReference type="PANTHER" id="PTHR13222">
    <property type="entry name" value="RB1-INDUCIBLE COILED-COIL"/>
    <property type="match status" value="1"/>
</dbReference>
<dbReference type="GO" id="GO:0019901">
    <property type="term" value="F:protein kinase binding"/>
    <property type="evidence" value="ECO:0007669"/>
    <property type="project" value="TreeGrafter"/>
</dbReference>
<keyword evidence="4 9" id="KW-0813">Transport</keyword>
<dbReference type="GO" id="GO:0005774">
    <property type="term" value="C:vacuolar membrane"/>
    <property type="evidence" value="ECO:0007669"/>
    <property type="project" value="UniProtKB-SubCell"/>
</dbReference>
<keyword evidence="9" id="KW-0472">Membrane</keyword>
<protein>
    <recommendedName>
        <fullName evidence="3 9">Autophagy-related protein 11</fullName>
    </recommendedName>
</protein>
<evidence type="ECO:0000256" key="10">
    <source>
        <dbReference type="SAM" id="Coils"/>
    </source>
</evidence>
<dbReference type="GO" id="GO:0000045">
    <property type="term" value="P:autophagosome assembly"/>
    <property type="evidence" value="ECO:0007669"/>
    <property type="project" value="UniProtKB-UniRule"/>
</dbReference>
<evidence type="ECO:0000256" key="4">
    <source>
        <dbReference type="ARBA" id="ARBA00022448"/>
    </source>
</evidence>
<evidence type="ECO:0000256" key="8">
    <source>
        <dbReference type="ARBA" id="ARBA00023054"/>
    </source>
</evidence>
<comment type="similarity">
    <text evidence="2 9">Belongs to the ATG11 family.</text>
</comment>
<dbReference type="EMBL" id="BTGD01000025">
    <property type="protein sequence ID" value="GMM58394.1"/>
    <property type="molecule type" value="Genomic_DNA"/>
</dbReference>
<name>A0AAV5S3F1_MAUHU</name>
<dbReference type="InterPro" id="IPR040040">
    <property type="entry name" value="ATG11"/>
</dbReference>
<evidence type="ECO:0000313" key="13">
    <source>
        <dbReference type="EMBL" id="GMM58394.1"/>
    </source>
</evidence>
<dbReference type="GO" id="GO:1990316">
    <property type="term" value="C:Atg1/ULK1 kinase complex"/>
    <property type="evidence" value="ECO:0007669"/>
    <property type="project" value="TreeGrafter"/>
</dbReference>
<evidence type="ECO:0000256" key="6">
    <source>
        <dbReference type="ARBA" id="ARBA00022927"/>
    </source>
</evidence>
<dbReference type="GO" id="GO:0015031">
    <property type="term" value="P:protein transport"/>
    <property type="evidence" value="ECO:0007669"/>
    <property type="project" value="UniProtKB-KW"/>
</dbReference>
<dbReference type="GO" id="GO:0034517">
    <property type="term" value="P:ribophagy"/>
    <property type="evidence" value="ECO:0007669"/>
    <property type="project" value="TreeGrafter"/>
</dbReference>
<dbReference type="PANTHER" id="PTHR13222:SF1">
    <property type="entry name" value="RB1-INDUCIBLE COILED-COIL PROTEIN 1"/>
    <property type="match status" value="1"/>
</dbReference>